<dbReference type="GO" id="GO:0046872">
    <property type="term" value="F:metal ion binding"/>
    <property type="evidence" value="ECO:0007669"/>
    <property type="project" value="UniProtKB-KW"/>
</dbReference>
<dbReference type="GO" id="GO:0008121">
    <property type="term" value="F:quinol-cytochrome-c reductase activity"/>
    <property type="evidence" value="ECO:0007669"/>
    <property type="project" value="InterPro"/>
</dbReference>
<keyword evidence="4" id="KW-0001">2Fe-2S</keyword>
<dbReference type="CDD" id="cd03470">
    <property type="entry name" value="Rieske_cytochrome_bc1"/>
    <property type="match status" value="1"/>
</dbReference>
<feature type="non-terminal residue" evidence="13">
    <location>
        <position position="310"/>
    </location>
</feature>
<comment type="subcellular location">
    <subcellularLocation>
        <location evidence="1">Membrane</location>
        <topology evidence="1">Single-pass membrane protein</topology>
    </subcellularLocation>
</comment>
<keyword evidence="10" id="KW-1015">Disulfide bond</keyword>
<evidence type="ECO:0000256" key="7">
    <source>
        <dbReference type="ARBA" id="ARBA00023004"/>
    </source>
</evidence>
<dbReference type="InterPro" id="IPR011070">
    <property type="entry name" value="Globular_prot_asu/bsu"/>
</dbReference>
<dbReference type="InterPro" id="IPR006317">
    <property type="entry name" value="Ubiquinol_cyt_c_Rdtase_Fe-S-su"/>
</dbReference>
<organism evidence="13 14">
    <name type="scientific">Polypterus senegalus</name>
    <name type="common">Senegal bichir</name>
    <dbReference type="NCBI Taxonomy" id="55291"/>
    <lineage>
        <taxon>Eukaryota</taxon>
        <taxon>Metazoa</taxon>
        <taxon>Chordata</taxon>
        <taxon>Craniata</taxon>
        <taxon>Vertebrata</taxon>
        <taxon>Euteleostomi</taxon>
        <taxon>Actinopterygii</taxon>
        <taxon>Polypteriformes</taxon>
        <taxon>Polypteridae</taxon>
        <taxon>Polypterus</taxon>
    </lineage>
</organism>
<protein>
    <submittedName>
        <fullName evidence="13">UCRI protein</fullName>
    </submittedName>
</protein>
<dbReference type="FunFam" id="1.20.5.270:FF:000001">
    <property type="entry name" value="Cytochrome b-c1 complex subunit Rieske, mitochondrial"/>
    <property type="match status" value="1"/>
</dbReference>
<keyword evidence="3" id="KW-0812">Transmembrane</keyword>
<comment type="caution">
    <text evidence="13">The sequence shown here is derived from an EMBL/GenBank/DDBJ whole genome shotgun (WGS) entry which is preliminary data.</text>
</comment>
<comment type="cofactor">
    <cofactor evidence="11">
        <name>[2Fe-2S] cluster</name>
        <dbReference type="ChEBI" id="CHEBI:190135"/>
    </cofactor>
</comment>
<keyword evidence="14" id="KW-1185">Reference proteome</keyword>
<dbReference type="Gene3D" id="1.20.5.270">
    <property type="entry name" value="Ubiquinol cytochrome reductase, transmembrane domain"/>
    <property type="match status" value="1"/>
</dbReference>
<dbReference type="InterPro" id="IPR037008">
    <property type="entry name" value="bc1_Rieske_TM_sf"/>
</dbReference>
<dbReference type="PROSITE" id="PS51296">
    <property type="entry name" value="RIESKE"/>
    <property type="match status" value="1"/>
</dbReference>
<evidence type="ECO:0000256" key="5">
    <source>
        <dbReference type="ARBA" id="ARBA00022723"/>
    </source>
</evidence>
<gene>
    <name evidence="13" type="primary">Uqcrfs1</name>
    <name evidence="13" type="ORF">GTO96_0022624</name>
</gene>
<evidence type="ECO:0000256" key="3">
    <source>
        <dbReference type="ARBA" id="ARBA00022692"/>
    </source>
</evidence>
<evidence type="ECO:0000256" key="4">
    <source>
        <dbReference type="ARBA" id="ARBA00022714"/>
    </source>
</evidence>
<dbReference type="Proteomes" id="UP000886611">
    <property type="component" value="Unassembled WGS sequence"/>
</dbReference>
<dbReference type="FunFam" id="2.102.10.10:FF:000001">
    <property type="entry name" value="Cytochrome b-c1 complex subunit Rieske, mitochondrial"/>
    <property type="match status" value="1"/>
</dbReference>
<dbReference type="Gene3D" id="2.10.210.10">
    <property type="entry name" value="Cytochrome Bc1 Complex, Chain I"/>
    <property type="match status" value="1"/>
</dbReference>
<dbReference type="InterPro" id="IPR015248">
    <property type="entry name" value="UQCRFS1_N"/>
</dbReference>
<evidence type="ECO:0000256" key="11">
    <source>
        <dbReference type="ARBA" id="ARBA00034078"/>
    </source>
</evidence>
<dbReference type="GO" id="GO:0031966">
    <property type="term" value="C:mitochondrial membrane"/>
    <property type="evidence" value="ECO:0007669"/>
    <property type="project" value="UniProtKB-ARBA"/>
</dbReference>
<dbReference type="FunFam" id="2.10.210.10:FF:000001">
    <property type="entry name" value="Cytochrome b-c1 complex subunit Rieske, mitochondrial"/>
    <property type="match status" value="1"/>
</dbReference>
<evidence type="ECO:0000256" key="9">
    <source>
        <dbReference type="ARBA" id="ARBA00023136"/>
    </source>
</evidence>
<evidence type="ECO:0000256" key="1">
    <source>
        <dbReference type="ARBA" id="ARBA00004167"/>
    </source>
</evidence>
<evidence type="ECO:0000259" key="12">
    <source>
        <dbReference type="PROSITE" id="PS51296"/>
    </source>
</evidence>
<dbReference type="AlphaFoldDB" id="A0A8X7XIP8"/>
<keyword evidence="6" id="KW-1133">Transmembrane helix</keyword>
<dbReference type="PANTHER" id="PTHR10134">
    <property type="entry name" value="CYTOCHROME B-C1 COMPLEX SUBUNIT RIESKE, MITOCHONDRIAL"/>
    <property type="match status" value="1"/>
</dbReference>
<dbReference type="GO" id="GO:0045275">
    <property type="term" value="C:respiratory chain complex III"/>
    <property type="evidence" value="ECO:0007669"/>
    <property type="project" value="UniProtKB-ARBA"/>
</dbReference>
<dbReference type="NCBIfam" id="TIGR01416">
    <property type="entry name" value="Rieske_proteo"/>
    <property type="match status" value="1"/>
</dbReference>
<reference evidence="13 14" key="1">
    <citation type="journal article" date="2021" name="Cell">
        <title>Tracing the genetic footprints of vertebrate landing in non-teleost ray-finned fishes.</title>
        <authorList>
            <person name="Bi X."/>
            <person name="Wang K."/>
            <person name="Yang L."/>
            <person name="Pan H."/>
            <person name="Jiang H."/>
            <person name="Wei Q."/>
            <person name="Fang M."/>
            <person name="Yu H."/>
            <person name="Zhu C."/>
            <person name="Cai Y."/>
            <person name="He Y."/>
            <person name="Gan X."/>
            <person name="Zeng H."/>
            <person name="Yu D."/>
            <person name="Zhu Y."/>
            <person name="Jiang H."/>
            <person name="Qiu Q."/>
            <person name="Yang H."/>
            <person name="Zhang Y.E."/>
            <person name="Wang W."/>
            <person name="Zhu M."/>
            <person name="He S."/>
            <person name="Zhang G."/>
        </authorList>
    </citation>
    <scope>NUCLEOTIDE SEQUENCE [LARGE SCALE GENOMIC DNA]</scope>
    <source>
        <strain evidence="13">Bchr_013</strain>
    </source>
</reference>
<evidence type="ECO:0000256" key="8">
    <source>
        <dbReference type="ARBA" id="ARBA00023014"/>
    </source>
</evidence>
<sequence length="310" mass="34017">MLSLAARSGVFAPYLQSTAFAVAGPLKPLAPGVAVQAEKVLLDVKKPFLCRESLNGQCAKTGPVVATSLNGFSKVRYAHSDITVPDFSDYRRSDVQDVRKSSRDSSDNRKAFSYLVTGAFSVVTAYTAKTVVTQFISTMSASADVLALSKIEVKLSDIPEGKNMTFKWRGKPLFVRHRTQKEIEQEAAVSLAELRDPQHDLDRVKNPKWMILIGVCTHLGCVPIANAGDFGGYYCPCHGSHYDSSGRIRKGPAPLNLEVPFYDFLEDDLVDVWELVWSQVLVISEMPPSRSKPFYGALTGRDEACSGHHG</sequence>
<name>A0A8X7XIP8_POLSE</name>
<feature type="domain" description="Rieske" evidence="12">
    <location>
        <begin position="186"/>
        <end position="271"/>
    </location>
</feature>
<dbReference type="EMBL" id="JAATIS010000147">
    <property type="protein sequence ID" value="KAG2469845.1"/>
    <property type="molecule type" value="Genomic_DNA"/>
</dbReference>
<proteinExistence type="inferred from homology"/>
<dbReference type="InterPro" id="IPR004192">
    <property type="entry name" value="Rieske_TM"/>
</dbReference>
<dbReference type="Gene3D" id="2.102.10.10">
    <property type="entry name" value="Rieske [2Fe-2S] iron-sulphur domain"/>
    <property type="match status" value="1"/>
</dbReference>
<evidence type="ECO:0000313" key="13">
    <source>
        <dbReference type="EMBL" id="KAG2469845.1"/>
    </source>
</evidence>
<dbReference type="InterPro" id="IPR014349">
    <property type="entry name" value="Rieske_Fe-S_prot"/>
</dbReference>
<keyword evidence="5" id="KW-0479">Metal-binding</keyword>
<dbReference type="Pfam" id="PF09165">
    <property type="entry name" value="Ubiq-Cytc-red_N"/>
    <property type="match status" value="1"/>
</dbReference>
<dbReference type="SUPFAM" id="SSF81502">
    <property type="entry name" value="ISP transmembrane anchor"/>
    <property type="match status" value="1"/>
</dbReference>
<dbReference type="GO" id="GO:0051537">
    <property type="term" value="F:2 iron, 2 sulfur cluster binding"/>
    <property type="evidence" value="ECO:0007669"/>
    <property type="project" value="UniProtKB-KW"/>
</dbReference>
<dbReference type="Pfam" id="PF00355">
    <property type="entry name" value="Rieske"/>
    <property type="match status" value="1"/>
</dbReference>
<keyword evidence="9" id="KW-0472">Membrane</keyword>
<evidence type="ECO:0000256" key="6">
    <source>
        <dbReference type="ARBA" id="ARBA00022989"/>
    </source>
</evidence>
<dbReference type="SUPFAM" id="SSF56568">
    <property type="entry name" value="Non-globular alpha+beta subunits of globular proteins"/>
    <property type="match status" value="1"/>
</dbReference>
<accession>A0A8X7XIP8</accession>
<dbReference type="InterPro" id="IPR005805">
    <property type="entry name" value="Rieske_Fe-S_prot_C"/>
</dbReference>
<feature type="non-terminal residue" evidence="13">
    <location>
        <position position="1"/>
    </location>
</feature>
<dbReference type="Pfam" id="PF02921">
    <property type="entry name" value="UCR_TM"/>
    <property type="match status" value="1"/>
</dbReference>
<comment type="similarity">
    <text evidence="2">Belongs to the Rieske iron-sulfur protein family.</text>
</comment>
<evidence type="ECO:0000256" key="10">
    <source>
        <dbReference type="ARBA" id="ARBA00023157"/>
    </source>
</evidence>
<dbReference type="InterPro" id="IPR017941">
    <property type="entry name" value="Rieske_2Fe-2S"/>
</dbReference>
<dbReference type="SUPFAM" id="SSF50022">
    <property type="entry name" value="ISP domain"/>
    <property type="match status" value="1"/>
</dbReference>
<evidence type="ECO:0000256" key="2">
    <source>
        <dbReference type="ARBA" id="ARBA00010651"/>
    </source>
</evidence>
<evidence type="ECO:0000313" key="14">
    <source>
        <dbReference type="Proteomes" id="UP000886611"/>
    </source>
</evidence>
<dbReference type="PRINTS" id="PR00162">
    <property type="entry name" value="RIESKE"/>
</dbReference>
<keyword evidence="8" id="KW-0411">Iron-sulfur</keyword>
<dbReference type="InterPro" id="IPR036922">
    <property type="entry name" value="Rieske_2Fe-2S_sf"/>
</dbReference>
<keyword evidence="7" id="KW-0408">Iron</keyword>